<feature type="non-terminal residue" evidence="1">
    <location>
        <position position="1"/>
    </location>
</feature>
<protein>
    <submittedName>
        <fullName evidence="1">Uncharacterized protein</fullName>
    </submittedName>
</protein>
<organism evidence="1 2">
    <name type="scientific">Lentinula detonsa</name>
    <dbReference type="NCBI Taxonomy" id="2804962"/>
    <lineage>
        <taxon>Eukaryota</taxon>
        <taxon>Fungi</taxon>
        <taxon>Dikarya</taxon>
        <taxon>Basidiomycota</taxon>
        <taxon>Agaricomycotina</taxon>
        <taxon>Agaricomycetes</taxon>
        <taxon>Agaricomycetidae</taxon>
        <taxon>Agaricales</taxon>
        <taxon>Marasmiineae</taxon>
        <taxon>Omphalotaceae</taxon>
        <taxon>Lentinula</taxon>
    </lineage>
</organism>
<dbReference type="Proteomes" id="UP001142393">
    <property type="component" value="Unassembled WGS sequence"/>
</dbReference>
<comment type="caution">
    <text evidence="1">The sequence shown here is derived from an EMBL/GenBank/DDBJ whole genome shotgun (WGS) entry which is preliminary data.</text>
</comment>
<keyword evidence="2" id="KW-1185">Reference proteome</keyword>
<name>A0A9W8NR51_9AGAR</name>
<evidence type="ECO:0000313" key="1">
    <source>
        <dbReference type="EMBL" id="KAJ3739183.1"/>
    </source>
</evidence>
<feature type="non-terminal residue" evidence="1">
    <location>
        <position position="119"/>
    </location>
</feature>
<accession>A0A9W8NR51</accession>
<dbReference type="AlphaFoldDB" id="A0A9W8NR51"/>
<reference evidence="1 2" key="1">
    <citation type="journal article" date="2023" name="Proc. Natl. Acad. Sci. U.S.A.">
        <title>A global phylogenomic analysis of the shiitake genus Lentinula.</title>
        <authorList>
            <person name="Sierra-Patev S."/>
            <person name="Min B."/>
            <person name="Naranjo-Ortiz M."/>
            <person name="Looney B."/>
            <person name="Konkel Z."/>
            <person name="Slot J.C."/>
            <person name="Sakamoto Y."/>
            <person name="Steenwyk J.L."/>
            <person name="Rokas A."/>
            <person name="Carro J."/>
            <person name="Camarero S."/>
            <person name="Ferreira P."/>
            <person name="Molpeceres G."/>
            <person name="Ruiz-Duenas F.J."/>
            <person name="Serrano A."/>
            <person name="Henrissat B."/>
            <person name="Drula E."/>
            <person name="Hughes K.W."/>
            <person name="Mata J.L."/>
            <person name="Ishikawa N.K."/>
            <person name="Vargas-Isla R."/>
            <person name="Ushijima S."/>
            <person name="Smith C.A."/>
            <person name="Donoghue J."/>
            <person name="Ahrendt S."/>
            <person name="Andreopoulos W."/>
            <person name="He G."/>
            <person name="LaButti K."/>
            <person name="Lipzen A."/>
            <person name="Ng V."/>
            <person name="Riley R."/>
            <person name="Sandor L."/>
            <person name="Barry K."/>
            <person name="Martinez A.T."/>
            <person name="Xiao Y."/>
            <person name="Gibbons J.G."/>
            <person name="Terashima K."/>
            <person name="Grigoriev I.V."/>
            <person name="Hibbett D."/>
        </authorList>
    </citation>
    <scope>NUCLEOTIDE SEQUENCE [LARGE SCALE GENOMIC DNA]</scope>
    <source>
        <strain evidence="1 2">TFB7810</strain>
    </source>
</reference>
<sequence>IRALQISRRDTKLRDANEKIRESRRRAIEDMGRRVGYQWDFRDYEVGMYVWLRESHIDEMKGGKGLWTYSGPYIIEEKRPNDAFTLKELSGAILPGHVNIRRLRLFYYRPNHQTLKAKL</sequence>
<proteinExistence type="predicted"/>
<evidence type="ECO:0000313" key="2">
    <source>
        <dbReference type="Proteomes" id="UP001142393"/>
    </source>
</evidence>
<dbReference type="EMBL" id="JANVFU010000019">
    <property type="protein sequence ID" value="KAJ3739183.1"/>
    <property type="molecule type" value="Genomic_DNA"/>
</dbReference>
<gene>
    <name evidence="1" type="ORF">DFH05DRAFT_1362207</name>
</gene>